<gene>
    <name evidence="2" type="ORF">E2C01_050940</name>
</gene>
<feature type="compositionally biased region" description="Polar residues" evidence="1">
    <location>
        <begin position="175"/>
        <end position="185"/>
    </location>
</feature>
<feature type="region of interest" description="Disordered" evidence="1">
    <location>
        <begin position="164"/>
        <end position="185"/>
    </location>
</feature>
<dbReference type="Proteomes" id="UP000324222">
    <property type="component" value="Unassembled WGS sequence"/>
</dbReference>
<keyword evidence="3" id="KW-1185">Reference proteome</keyword>
<name>A0A5B7GDF6_PORTR</name>
<evidence type="ECO:0000256" key="1">
    <source>
        <dbReference type="SAM" id="MobiDB-lite"/>
    </source>
</evidence>
<organism evidence="2 3">
    <name type="scientific">Portunus trituberculatus</name>
    <name type="common">Swimming crab</name>
    <name type="synonym">Neptunus trituberculatus</name>
    <dbReference type="NCBI Taxonomy" id="210409"/>
    <lineage>
        <taxon>Eukaryota</taxon>
        <taxon>Metazoa</taxon>
        <taxon>Ecdysozoa</taxon>
        <taxon>Arthropoda</taxon>
        <taxon>Crustacea</taxon>
        <taxon>Multicrustacea</taxon>
        <taxon>Malacostraca</taxon>
        <taxon>Eumalacostraca</taxon>
        <taxon>Eucarida</taxon>
        <taxon>Decapoda</taxon>
        <taxon>Pleocyemata</taxon>
        <taxon>Brachyura</taxon>
        <taxon>Eubrachyura</taxon>
        <taxon>Portunoidea</taxon>
        <taxon>Portunidae</taxon>
        <taxon>Portuninae</taxon>
        <taxon>Portunus</taxon>
    </lineage>
</organism>
<reference evidence="2 3" key="1">
    <citation type="submission" date="2019-05" db="EMBL/GenBank/DDBJ databases">
        <title>Another draft genome of Portunus trituberculatus and its Hox gene families provides insights of decapod evolution.</title>
        <authorList>
            <person name="Jeong J.-H."/>
            <person name="Song I."/>
            <person name="Kim S."/>
            <person name="Choi T."/>
            <person name="Kim D."/>
            <person name="Ryu S."/>
            <person name="Kim W."/>
        </authorList>
    </citation>
    <scope>NUCLEOTIDE SEQUENCE [LARGE SCALE GENOMIC DNA]</scope>
    <source>
        <tissue evidence="2">Muscle</tissue>
    </source>
</reference>
<sequence>MSTVAMAELRTQMSLCTRLPSCAPPTNTYSKFSLAQLVVLRGGSKSLDKRTIDTIRILFSSYPQTPAINKCKLTADVTIMDSGEVSLALGPIWHVWWNKPGKPALRLEGTIAKLQPSSAVPAEVIAPLPEHMEDNIEQEDQQGEDATYSLTLLCPQPSQKMLASISGGVDIDPPGSTQASPSLVR</sequence>
<dbReference type="EMBL" id="VSRR010014394">
    <property type="protein sequence ID" value="MPC56972.1"/>
    <property type="molecule type" value="Genomic_DNA"/>
</dbReference>
<protein>
    <submittedName>
        <fullName evidence="2">Uncharacterized protein</fullName>
    </submittedName>
</protein>
<dbReference type="AlphaFoldDB" id="A0A5B7GDF6"/>
<proteinExistence type="predicted"/>
<evidence type="ECO:0000313" key="2">
    <source>
        <dbReference type="EMBL" id="MPC56972.1"/>
    </source>
</evidence>
<evidence type="ECO:0000313" key="3">
    <source>
        <dbReference type="Proteomes" id="UP000324222"/>
    </source>
</evidence>
<accession>A0A5B7GDF6</accession>
<comment type="caution">
    <text evidence="2">The sequence shown here is derived from an EMBL/GenBank/DDBJ whole genome shotgun (WGS) entry which is preliminary data.</text>
</comment>